<dbReference type="InterPro" id="IPR050300">
    <property type="entry name" value="GDXG_lipolytic_enzyme"/>
</dbReference>
<feature type="active site" evidence="3">
    <location>
        <position position="194"/>
    </location>
</feature>
<feature type="domain" description="Alpha/beta hydrolase fold-3" evidence="4">
    <location>
        <begin position="116"/>
        <end position="333"/>
    </location>
</feature>
<dbReference type="SUPFAM" id="SSF53474">
    <property type="entry name" value="alpha/beta-Hydrolases"/>
    <property type="match status" value="1"/>
</dbReference>
<evidence type="ECO:0000259" key="4">
    <source>
        <dbReference type="Pfam" id="PF07859"/>
    </source>
</evidence>
<dbReference type="PROSITE" id="PS01174">
    <property type="entry name" value="LIPASE_GDXG_SER"/>
    <property type="match status" value="1"/>
</dbReference>
<evidence type="ECO:0000256" key="1">
    <source>
        <dbReference type="ARBA" id="ARBA00010515"/>
    </source>
</evidence>
<dbReference type="PANTHER" id="PTHR48081">
    <property type="entry name" value="AB HYDROLASE SUPERFAMILY PROTEIN C4A8.06C"/>
    <property type="match status" value="1"/>
</dbReference>
<keyword evidence="2 5" id="KW-0378">Hydrolase</keyword>
<gene>
    <name evidence="5" type="ORF">KHY67_03240</name>
</gene>
<dbReference type="Proteomes" id="UP000738879">
    <property type="component" value="Unassembled WGS sequence"/>
</dbReference>
<evidence type="ECO:0000256" key="3">
    <source>
        <dbReference type="PROSITE-ProRule" id="PRU10038"/>
    </source>
</evidence>
<dbReference type="InterPro" id="IPR033140">
    <property type="entry name" value="Lipase_GDXG_put_SER_AS"/>
</dbReference>
<accession>A0A943BNK1</accession>
<name>A0A943BNK1_9ACTN</name>
<proteinExistence type="inferred from homology"/>
<organism evidence="5 6">
    <name type="scientific">Collinsella intestinalis</name>
    <dbReference type="NCBI Taxonomy" id="147207"/>
    <lineage>
        <taxon>Bacteria</taxon>
        <taxon>Bacillati</taxon>
        <taxon>Actinomycetota</taxon>
        <taxon>Coriobacteriia</taxon>
        <taxon>Coriobacteriales</taxon>
        <taxon>Coriobacteriaceae</taxon>
        <taxon>Collinsella</taxon>
    </lineage>
</organism>
<evidence type="ECO:0000256" key="2">
    <source>
        <dbReference type="ARBA" id="ARBA00022801"/>
    </source>
</evidence>
<dbReference type="Pfam" id="PF07859">
    <property type="entry name" value="Abhydrolase_3"/>
    <property type="match status" value="1"/>
</dbReference>
<protein>
    <submittedName>
        <fullName evidence="5">Alpha/beta hydrolase</fullName>
    </submittedName>
</protein>
<reference evidence="5" key="1">
    <citation type="submission" date="2021-02" db="EMBL/GenBank/DDBJ databases">
        <title>Infant gut strain persistence is associated with maternal origin, phylogeny, and functional potential including surface adhesion and iron acquisition.</title>
        <authorList>
            <person name="Lou Y.C."/>
        </authorList>
    </citation>
    <scope>NUCLEOTIDE SEQUENCE</scope>
    <source>
        <strain evidence="5">L3_128_245G1_dasL3_128_245G1_concoct_49</strain>
    </source>
</reference>
<evidence type="ECO:0000313" key="6">
    <source>
        <dbReference type="Proteomes" id="UP000738879"/>
    </source>
</evidence>
<dbReference type="PANTHER" id="PTHR48081:SF8">
    <property type="entry name" value="ALPHA_BETA HYDROLASE FOLD-3 DOMAIN-CONTAINING PROTEIN-RELATED"/>
    <property type="match status" value="1"/>
</dbReference>
<dbReference type="InterPro" id="IPR029058">
    <property type="entry name" value="AB_hydrolase_fold"/>
</dbReference>
<comment type="similarity">
    <text evidence="1">Belongs to the 'GDXG' lipolytic enzyme family.</text>
</comment>
<evidence type="ECO:0000313" key="5">
    <source>
        <dbReference type="EMBL" id="MBS5146701.1"/>
    </source>
</evidence>
<dbReference type="Gene3D" id="3.40.50.1820">
    <property type="entry name" value="alpha/beta hydrolase"/>
    <property type="match status" value="1"/>
</dbReference>
<dbReference type="AlphaFoldDB" id="A0A943BNK1"/>
<comment type="caution">
    <text evidence="5">The sequence shown here is derived from an EMBL/GenBank/DDBJ whole genome shotgun (WGS) entry which is preliminary data.</text>
</comment>
<dbReference type="GO" id="GO:0016787">
    <property type="term" value="F:hydrolase activity"/>
    <property type="evidence" value="ECO:0007669"/>
    <property type="project" value="UniProtKB-KW"/>
</dbReference>
<dbReference type="EMBL" id="JAGZJA010000003">
    <property type="protein sequence ID" value="MBS5146701.1"/>
    <property type="molecule type" value="Genomic_DNA"/>
</dbReference>
<sequence>MGRTYPGDLVDVLQRDCKTVEVDGLPILMKPVPDDPRDHVLDPRVLANATKASSASSSAPPSWASLLAVRHRPLKADERLATSDVEFSERLIDAGDHKINLFMWDPAGRKDSSAALLYIHGGGFTAGNVLQYRRALEFIAEQAGALVVFPDYRLAPEAPFPGPVDDCMACCRYLFDHAEELAIDADKVVIAGDSAGGSLANACIQLMPEKSFAAAVELYPLVDAGLEDPAWGYDLYPAIPEQADVARGRVDRLRGSFDVLATMYTRDRDELLDPRISASKASDDVLAEFPPVTLITAEYDYLRVQGEQFARRLLSLGVPVRAIRYEGCDHGFFEWPGVRPQTEDVALVISDVLSDV</sequence>
<dbReference type="InterPro" id="IPR013094">
    <property type="entry name" value="AB_hydrolase_3"/>
</dbReference>